<evidence type="ECO:0000313" key="7">
    <source>
        <dbReference type="EMBL" id="PNH28271.1"/>
    </source>
</evidence>
<name>A0A2J8BU33_VERDA</name>
<accession>A0A2J8BU33</accession>
<feature type="compositionally biased region" description="Low complexity" evidence="5">
    <location>
        <begin position="433"/>
        <end position="442"/>
    </location>
</feature>
<dbReference type="InterPro" id="IPR022596">
    <property type="entry name" value="GPR1/2/3_C"/>
</dbReference>
<dbReference type="InterPro" id="IPR023041">
    <property type="entry name" value="Glucose_rcpt_Git3-like_N"/>
</dbReference>
<dbReference type="Gene3D" id="1.20.1070.10">
    <property type="entry name" value="Rhodopsin 7-helix transmembrane proteins"/>
    <property type="match status" value="1"/>
</dbReference>
<dbReference type="PANTHER" id="PTHR23112:SF37">
    <property type="entry name" value="G PROTEIN-COUPLED RECEPTOR GPR1"/>
    <property type="match status" value="1"/>
</dbReference>
<feature type="compositionally biased region" description="Gly residues" evidence="5">
    <location>
        <begin position="603"/>
        <end position="612"/>
    </location>
</feature>
<protein>
    <submittedName>
        <fullName evidence="7">Uncharacterized protein</fullName>
    </submittedName>
</protein>
<comment type="subcellular location">
    <subcellularLocation>
        <location evidence="1">Membrane</location>
        <topology evidence="1">Multi-pass membrane protein</topology>
    </subcellularLocation>
</comment>
<feature type="transmembrane region" description="Helical" evidence="6">
    <location>
        <begin position="547"/>
        <end position="569"/>
    </location>
</feature>
<evidence type="ECO:0000256" key="6">
    <source>
        <dbReference type="SAM" id="Phobius"/>
    </source>
</evidence>
<reference evidence="7 8" key="1">
    <citation type="submission" date="2017-12" db="EMBL/GenBank/DDBJ databases">
        <title>Comparative genomics yields insights into virulence evolution of Verticillium dahliae.</title>
        <authorList>
            <person name="Fan R."/>
            <person name="Armitage A.D."/>
            <person name="Cascant-Lopez E."/>
            <person name="Sobczyk M."/>
            <person name="Cockerton H.M."/>
            <person name="Harrison R.J."/>
        </authorList>
    </citation>
    <scope>NUCLEOTIDE SEQUENCE [LARGE SCALE GENOMIC DNA]</scope>
    <source>
        <strain evidence="7 8">12008</strain>
    </source>
</reference>
<feature type="transmembrane region" description="Helical" evidence="6">
    <location>
        <begin position="83"/>
        <end position="102"/>
    </location>
</feature>
<feature type="compositionally biased region" description="Basic and acidic residues" evidence="5">
    <location>
        <begin position="296"/>
        <end position="308"/>
    </location>
</feature>
<feature type="compositionally biased region" description="Basic and acidic residues" evidence="5">
    <location>
        <begin position="628"/>
        <end position="653"/>
    </location>
</feature>
<evidence type="ECO:0000256" key="1">
    <source>
        <dbReference type="ARBA" id="ARBA00004141"/>
    </source>
</evidence>
<dbReference type="InterPro" id="IPR017452">
    <property type="entry name" value="GPCR_Rhodpsn_7TM"/>
</dbReference>
<feature type="compositionally biased region" description="Polar residues" evidence="5">
    <location>
        <begin position="256"/>
        <end position="279"/>
    </location>
</feature>
<dbReference type="PROSITE" id="PS50262">
    <property type="entry name" value="G_PROTEIN_RECEP_F1_2"/>
    <property type="match status" value="1"/>
</dbReference>
<feature type="compositionally biased region" description="Low complexity" evidence="5">
    <location>
        <begin position="454"/>
        <end position="463"/>
    </location>
</feature>
<dbReference type="Pfam" id="PF11710">
    <property type="entry name" value="Git3"/>
    <property type="match status" value="1"/>
</dbReference>
<evidence type="ECO:0000256" key="4">
    <source>
        <dbReference type="ARBA" id="ARBA00023136"/>
    </source>
</evidence>
<feature type="transmembrane region" description="Helical" evidence="6">
    <location>
        <begin position="515"/>
        <end position="535"/>
    </location>
</feature>
<organism evidence="7 8">
    <name type="scientific">Verticillium dahliae</name>
    <name type="common">Verticillium wilt</name>
    <dbReference type="NCBI Taxonomy" id="27337"/>
    <lineage>
        <taxon>Eukaryota</taxon>
        <taxon>Fungi</taxon>
        <taxon>Dikarya</taxon>
        <taxon>Ascomycota</taxon>
        <taxon>Pezizomycotina</taxon>
        <taxon>Sordariomycetes</taxon>
        <taxon>Hypocreomycetidae</taxon>
        <taxon>Glomerellales</taxon>
        <taxon>Plectosphaerellaceae</taxon>
        <taxon>Verticillium</taxon>
    </lineage>
</organism>
<sequence>MPPTSGGLGPVLGSSSDTESTGYFILDNREVLQYSEIPSGLSDQQVYILRCVSLSLSLFTLSLIVLVTYWFFRMRRSFRHDLIMLLIVSDGLEALFFMIFPIVDFAMGPIQSESVFCQISGFFLAVGIEASDIAVALIAIHTALYIFKPRQLNGQSGLYPYRRTAYAVLFILPVVLASLAFINTPAYVNNGQYCYLPIQPLWARLALSWIPRYVILLIIIVSYFCTYVYVSVLMHRFGKESKMRRHSNAPPPPPVSSDQTTSSPSNVSNNQAGTRNMSVPPTPPIAYHGLIPSTSDSHHSCSEEERQRHGSVSSEGSCGEPLRRPLAGRLRVDSHHTAHGIRWKWPLFGGEAVASMDTEQQQQQQQQQQQLREANQHQEQYTTQHDAHVEAVHFPQQGDNRVSYQAIASPPPARTSDPTTARHSLPPSLGKTSDQSPSSLSSPNGRPYRHPHTESSSTAFSSTPSPSPFLFAIAASAGPLRRTGGTGTGIGATATDPSGSMARARLKIRRQLRLLFVYPLVYILVWAVPFAQHVLRWNEPLRAGPFGLVLASLVSLCMQGAADAVLFALREKPWRHGHGKARQGLGRAPAVAVAAAVTRGEGRGVGGDGGCRGSWRTRWGMRQGEGPGRTREEMLFDGRNARARRDIEASERRMRQRSPRTGQRSPRTETEWWEWLDRVGAEGEDHEGEDHERGDHEGQDHEEGESHGRERQVGDVFEMRERT</sequence>
<gene>
    <name evidence="7" type="ORF">BJF96_g8348</name>
</gene>
<evidence type="ECO:0000256" key="2">
    <source>
        <dbReference type="ARBA" id="ARBA00022692"/>
    </source>
</evidence>
<dbReference type="PANTHER" id="PTHR23112">
    <property type="entry name" value="G PROTEIN-COUPLED RECEPTOR 157-RELATED"/>
    <property type="match status" value="1"/>
</dbReference>
<feature type="transmembrane region" description="Helical" evidence="6">
    <location>
        <begin position="47"/>
        <end position="71"/>
    </location>
</feature>
<dbReference type="GO" id="GO:0005886">
    <property type="term" value="C:plasma membrane"/>
    <property type="evidence" value="ECO:0007669"/>
    <property type="project" value="TreeGrafter"/>
</dbReference>
<feature type="compositionally biased region" description="Polar residues" evidence="5">
    <location>
        <begin position="371"/>
        <end position="383"/>
    </location>
</feature>
<dbReference type="Pfam" id="PF11970">
    <property type="entry name" value="GPR_Gpa2_C"/>
    <property type="match status" value="1"/>
</dbReference>
<dbReference type="Proteomes" id="UP000236305">
    <property type="component" value="Unassembled WGS sequence"/>
</dbReference>
<keyword evidence="4 6" id="KW-0472">Membrane</keyword>
<keyword evidence="3 6" id="KW-1133">Transmembrane helix</keyword>
<comment type="caution">
    <text evidence="7">The sequence shown here is derived from an EMBL/GenBank/DDBJ whole genome shotgun (WGS) entry which is preliminary data.</text>
</comment>
<feature type="region of interest" description="Disordered" evidence="5">
    <location>
        <begin position="243"/>
        <end position="323"/>
    </location>
</feature>
<dbReference type="SUPFAM" id="SSF81321">
    <property type="entry name" value="Family A G protein-coupled receptor-like"/>
    <property type="match status" value="1"/>
</dbReference>
<dbReference type="EMBL" id="MPSH01000035">
    <property type="protein sequence ID" value="PNH28271.1"/>
    <property type="molecule type" value="Genomic_DNA"/>
</dbReference>
<feature type="region of interest" description="Disordered" evidence="5">
    <location>
        <begin position="355"/>
        <end position="383"/>
    </location>
</feature>
<feature type="transmembrane region" description="Helical" evidence="6">
    <location>
        <begin position="122"/>
        <end position="147"/>
    </location>
</feature>
<evidence type="ECO:0000256" key="5">
    <source>
        <dbReference type="SAM" id="MobiDB-lite"/>
    </source>
</evidence>
<keyword evidence="2 6" id="KW-0812">Transmembrane</keyword>
<dbReference type="CDD" id="cd00637">
    <property type="entry name" value="7tm_classA_rhodopsin-like"/>
    <property type="match status" value="1"/>
</dbReference>
<feature type="region of interest" description="Disordered" evidence="5">
    <location>
        <begin position="603"/>
        <end position="723"/>
    </location>
</feature>
<feature type="transmembrane region" description="Helical" evidence="6">
    <location>
        <begin position="213"/>
        <end position="235"/>
    </location>
</feature>
<dbReference type="GO" id="GO:0004930">
    <property type="term" value="F:G protein-coupled receptor activity"/>
    <property type="evidence" value="ECO:0007669"/>
    <property type="project" value="TreeGrafter"/>
</dbReference>
<dbReference type="GO" id="GO:0007189">
    <property type="term" value="P:adenylate cyclase-activating G protein-coupled receptor signaling pathway"/>
    <property type="evidence" value="ECO:0007669"/>
    <property type="project" value="TreeGrafter"/>
</dbReference>
<evidence type="ECO:0000313" key="8">
    <source>
        <dbReference type="Proteomes" id="UP000236305"/>
    </source>
</evidence>
<feature type="transmembrane region" description="Helical" evidence="6">
    <location>
        <begin position="167"/>
        <end position="188"/>
    </location>
</feature>
<dbReference type="AlphaFoldDB" id="A0A2J8BU33"/>
<feature type="region of interest" description="Disordered" evidence="5">
    <location>
        <begin position="407"/>
        <end position="463"/>
    </location>
</feature>
<feature type="compositionally biased region" description="Basic and acidic residues" evidence="5">
    <location>
        <begin position="666"/>
        <end position="723"/>
    </location>
</feature>
<evidence type="ECO:0000256" key="3">
    <source>
        <dbReference type="ARBA" id="ARBA00022989"/>
    </source>
</evidence>
<proteinExistence type="predicted"/>
<feature type="compositionally biased region" description="Low complexity" evidence="5">
    <location>
        <begin position="360"/>
        <end position="370"/>
    </location>
</feature>